<keyword evidence="3" id="KW-1185">Reference proteome</keyword>
<sequence length="206" mass="22311">MSSTNFTPSNIVDMTKERDWPANLGMLDWDNTSIVFTKRSLLEFLKYAGVTVDPNFINIQKLPRYAQFGKLDGSPSSPQNPQHSTPSDSAPTAPVVSSFRPTRRVREAPGGTHTNLFSNADDDAAASAPPPIPTASAVEEVNPPSATKEVLETTTDNTITQAKFVAMLQSRSIVAHNVLDHSQGSSQLAASEKCQEDETVYRACSD</sequence>
<evidence type="ECO:0000313" key="2">
    <source>
        <dbReference type="EMBL" id="OBZ75613.1"/>
    </source>
</evidence>
<name>A0A1C7MFF6_GRIFR</name>
<protein>
    <submittedName>
        <fullName evidence="2">Uncharacterized protein</fullName>
    </submittedName>
</protein>
<reference evidence="2 3" key="1">
    <citation type="submission" date="2016-03" db="EMBL/GenBank/DDBJ databases">
        <title>Whole genome sequencing of Grifola frondosa 9006-11.</title>
        <authorList>
            <person name="Min B."/>
            <person name="Park H."/>
            <person name="Kim J.-G."/>
            <person name="Cho H."/>
            <person name="Oh Y.-L."/>
            <person name="Kong W.-S."/>
            <person name="Choi I.-G."/>
        </authorList>
    </citation>
    <scope>NUCLEOTIDE SEQUENCE [LARGE SCALE GENOMIC DNA]</scope>
    <source>
        <strain evidence="2 3">9006-11</strain>
    </source>
</reference>
<evidence type="ECO:0000256" key="1">
    <source>
        <dbReference type="SAM" id="MobiDB-lite"/>
    </source>
</evidence>
<dbReference type="OrthoDB" id="4062651at2759"/>
<feature type="compositionally biased region" description="Polar residues" evidence="1">
    <location>
        <begin position="74"/>
        <end position="90"/>
    </location>
</feature>
<gene>
    <name evidence="2" type="ORF">A0H81_04713</name>
</gene>
<dbReference type="AlphaFoldDB" id="A0A1C7MFF6"/>
<comment type="caution">
    <text evidence="2">The sequence shown here is derived from an EMBL/GenBank/DDBJ whole genome shotgun (WGS) entry which is preliminary data.</text>
</comment>
<evidence type="ECO:0000313" key="3">
    <source>
        <dbReference type="Proteomes" id="UP000092993"/>
    </source>
</evidence>
<feature type="region of interest" description="Disordered" evidence="1">
    <location>
        <begin position="68"/>
        <end position="146"/>
    </location>
</feature>
<dbReference type="Proteomes" id="UP000092993">
    <property type="component" value="Unassembled WGS sequence"/>
</dbReference>
<accession>A0A1C7MFF6</accession>
<proteinExistence type="predicted"/>
<dbReference type="EMBL" id="LUGG01000004">
    <property type="protein sequence ID" value="OBZ75613.1"/>
    <property type="molecule type" value="Genomic_DNA"/>
</dbReference>
<organism evidence="2 3">
    <name type="scientific">Grifola frondosa</name>
    <name type="common">Maitake</name>
    <name type="synonym">Polyporus frondosus</name>
    <dbReference type="NCBI Taxonomy" id="5627"/>
    <lineage>
        <taxon>Eukaryota</taxon>
        <taxon>Fungi</taxon>
        <taxon>Dikarya</taxon>
        <taxon>Basidiomycota</taxon>
        <taxon>Agaricomycotina</taxon>
        <taxon>Agaricomycetes</taxon>
        <taxon>Polyporales</taxon>
        <taxon>Grifolaceae</taxon>
        <taxon>Grifola</taxon>
    </lineage>
</organism>
<dbReference type="OMA" id="NLGMLDW"/>